<evidence type="ECO:0000313" key="3">
    <source>
        <dbReference type="Proteomes" id="UP001501083"/>
    </source>
</evidence>
<comment type="caution">
    <text evidence="2">The sequence shown here is derived from an EMBL/GenBank/DDBJ whole genome shotgun (WGS) entry which is preliminary data.</text>
</comment>
<keyword evidence="3" id="KW-1185">Reference proteome</keyword>
<dbReference type="PANTHER" id="PTHR41291">
    <property type="entry name" value="DNA ALKYLATION REPAIR PROTEIN"/>
    <property type="match status" value="1"/>
</dbReference>
<name>A0ABP9LA34_9GAMM</name>
<dbReference type="Pfam" id="PF08713">
    <property type="entry name" value="DNA_alkylation"/>
    <property type="match status" value="1"/>
</dbReference>
<sequence length="254" mass="28094">MPTGTTTSHRTARPTPPPKAKGKPLAQEPSSVETRCADAVRELERRATRATLEGMSRYAIPSDHALGVAMKDIQSLAKQLGHDHALAAALWDTGIYEARTLAAYVADPARVTAAQMDRWCRDLDNWAICDTVCFVLFDRAPKAFAKVESWAGKRDEIQKRAAFALLASIALHGRAERESDYLRGLALIEREAADERNFVRKGMSWALRSIGRRGACRKQAIALAERLAASDIATERWLGKDALRDLRKLSAKTK</sequence>
<evidence type="ECO:0000256" key="1">
    <source>
        <dbReference type="SAM" id="MobiDB-lite"/>
    </source>
</evidence>
<proteinExistence type="predicted"/>
<dbReference type="PANTHER" id="PTHR41291:SF1">
    <property type="entry name" value="DNA ALKYLATION REPAIR PROTEIN"/>
    <property type="match status" value="1"/>
</dbReference>
<dbReference type="InterPro" id="IPR014825">
    <property type="entry name" value="DNA_alkylation"/>
</dbReference>
<reference evidence="3" key="1">
    <citation type="journal article" date="2019" name="Int. J. Syst. Evol. Microbiol.">
        <title>The Global Catalogue of Microorganisms (GCM) 10K type strain sequencing project: providing services to taxonomists for standard genome sequencing and annotation.</title>
        <authorList>
            <consortium name="The Broad Institute Genomics Platform"/>
            <consortium name="The Broad Institute Genome Sequencing Center for Infectious Disease"/>
            <person name="Wu L."/>
            <person name="Ma J."/>
        </authorList>
    </citation>
    <scope>NUCLEOTIDE SEQUENCE [LARGE SCALE GENOMIC DNA]</scope>
    <source>
        <strain evidence="3">JCM 19212</strain>
    </source>
</reference>
<dbReference type="EMBL" id="BAABKY010000002">
    <property type="protein sequence ID" value="GAA5074269.1"/>
    <property type="molecule type" value="Genomic_DNA"/>
</dbReference>
<evidence type="ECO:0000313" key="2">
    <source>
        <dbReference type="EMBL" id="GAA5074269.1"/>
    </source>
</evidence>
<dbReference type="RefSeq" id="WP_158986244.1">
    <property type="nucleotide sequence ID" value="NZ_BAABKY010000002.1"/>
</dbReference>
<dbReference type="Proteomes" id="UP001501083">
    <property type="component" value="Unassembled WGS sequence"/>
</dbReference>
<dbReference type="SUPFAM" id="SSF48371">
    <property type="entry name" value="ARM repeat"/>
    <property type="match status" value="1"/>
</dbReference>
<feature type="region of interest" description="Disordered" evidence="1">
    <location>
        <begin position="1"/>
        <end position="34"/>
    </location>
</feature>
<dbReference type="Gene3D" id="1.25.10.90">
    <property type="match status" value="1"/>
</dbReference>
<protein>
    <submittedName>
        <fullName evidence="2">DNA alkylation repair protein</fullName>
    </submittedName>
</protein>
<accession>A0ABP9LA34</accession>
<dbReference type="CDD" id="cd06561">
    <property type="entry name" value="AlkD_like"/>
    <property type="match status" value="1"/>
</dbReference>
<organism evidence="2 3">
    <name type="scientific">Lysobacter panacisoli</name>
    <dbReference type="NCBI Taxonomy" id="1255263"/>
    <lineage>
        <taxon>Bacteria</taxon>
        <taxon>Pseudomonadati</taxon>
        <taxon>Pseudomonadota</taxon>
        <taxon>Gammaproteobacteria</taxon>
        <taxon>Lysobacterales</taxon>
        <taxon>Lysobacteraceae</taxon>
        <taxon>Lysobacter</taxon>
    </lineage>
</organism>
<gene>
    <name evidence="2" type="ORF">GCM10025759_16360</name>
</gene>
<dbReference type="InterPro" id="IPR016024">
    <property type="entry name" value="ARM-type_fold"/>
</dbReference>